<protein>
    <submittedName>
        <fullName evidence="2">Glycosyl transferase, family 2</fullName>
    </submittedName>
</protein>
<evidence type="ECO:0000259" key="1">
    <source>
        <dbReference type="Pfam" id="PF00535"/>
    </source>
</evidence>
<comment type="caution">
    <text evidence="2">The sequence shown here is derived from an EMBL/GenBank/DDBJ whole genome shotgun (WGS) entry which is preliminary data.</text>
</comment>
<feature type="domain" description="Glycosyltransferase 2-like" evidence="1">
    <location>
        <begin position="1"/>
        <end position="134"/>
    </location>
</feature>
<dbReference type="AlphaFoldDB" id="A0A0G0NMJ9"/>
<sequence length="227" mass="25961">MDDGSTDKTKQEAEKVAKKFPGKVKVVGYLTNLGKGHAVRFGMARAKGDIIGFVDAGIELNPNGLAMLLEHFEWYDADVIVGSKRHPASKVIYPWQRKIISFGYQLIVRVLFGLKVKDTQVGMKFFRREVLEKVLPRVLVKAFAFDVELLVVANSLGFRRIYEAPVEMKMKFAGGISTIASKGFIRVSFKTFWDTAAVFYRLKLLHYYDDINRKNWITPEYLTLRKK</sequence>
<evidence type="ECO:0000313" key="2">
    <source>
        <dbReference type="EMBL" id="KKR14046.1"/>
    </source>
</evidence>
<dbReference type="GO" id="GO:0006487">
    <property type="term" value="P:protein N-linked glycosylation"/>
    <property type="evidence" value="ECO:0007669"/>
    <property type="project" value="TreeGrafter"/>
</dbReference>
<keyword evidence="2" id="KW-0808">Transferase</keyword>
<dbReference type="PANTHER" id="PTHR10859">
    <property type="entry name" value="GLYCOSYL TRANSFERASE"/>
    <property type="match status" value="1"/>
</dbReference>
<dbReference type="EMBL" id="LBWQ01000006">
    <property type="protein sequence ID" value="KKR14046.1"/>
    <property type="molecule type" value="Genomic_DNA"/>
</dbReference>
<proteinExistence type="predicted"/>
<evidence type="ECO:0000313" key="3">
    <source>
        <dbReference type="Proteomes" id="UP000034690"/>
    </source>
</evidence>
<gene>
    <name evidence="2" type="ORF">UT40_C0006G0036</name>
</gene>
<dbReference type="SUPFAM" id="SSF53448">
    <property type="entry name" value="Nucleotide-diphospho-sugar transferases"/>
    <property type="match status" value="1"/>
</dbReference>
<dbReference type="Gene3D" id="3.90.550.10">
    <property type="entry name" value="Spore Coat Polysaccharide Biosynthesis Protein SpsA, Chain A"/>
    <property type="match status" value="1"/>
</dbReference>
<name>A0A0G0NMJ9_9BACT</name>
<accession>A0A0G0NMJ9</accession>
<dbReference type="InterPro" id="IPR001173">
    <property type="entry name" value="Glyco_trans_2-like"/>
</dbReference>
<organism evidence="2 3">
    <name type="scientific">Candidatus Woesebacteria bacterium GW2011_GWA1_39_21b</name>
    <dbReference type="NCBI Taxonomy" id="1618551"/>
    <lineage>
        <taxon>Bacteria</taxon>
        <taxon>Candidatus Woeseibacteriota</taxon>
    </lineage>
</organism>
<dbReference type="Pfam" id="PF00535">
    <property type="entry name" value="Glycos_transf_2"/>
    <property type="match status" value="1"/>
</dbReference>
<dbReference type="Proteomes" id="UP000034690">
    <property type="component" value="Unassembled WGS sequence"/>
</dbReference>
<dbReference type="GO" id="GO:0016740">
    <property type="term" value="F:transferase activity"/>
    <property type="evidence" value="ECO:0007669"/>
    <property type="project" value="UniProtKB-KW"/>
</dbReference>
<dbReference type="InterPro" id="IPR029044">
    <property type="entry name" value="Nucleotide-diphossugar_trans"/>
</dbReference>
<reference evidence="2 3" key="1">
    <citation type="journal article" date="2015" name="Nature">
        <title>rRNA introns, odd ribosomes, and small enigmatic genomes across a large radiation of phyla.</title>
        <authorList>
            <person name="Brown C.T."/>
            <person name="Hug L.A."/>
            <person name="Thomas B.C."/>
            <person name="Sharon I."/>
            <person name="Castelle C.J."/>
            <person name="Singh A."/>
            <person name="Wilkins M.J."/>
            <person name="Williams K.H."/>
            <person name="Banfield J.F."/>
        </authorList>
    </citation>
    <scope>NUCLEOTIDE SEQUENCE [LARGE SCALE GENOMIC DNA]</scope>
</reference>
<dbReference type="PANTHER" id="PTHR10859:SF91">
    <property type="entry name" value="DOLICHYL-PHOSPHATE BETA-GLUCOSYLTRANSFERASE"/>
    <property type="match status" value="1"/>
</dbReference>